<name>A0A9Q8QI46_9HYPO</name>
<reference evidence="2" key="1">
    <citation type="submission" date="2021-11" db="EMBL/GenBank/DDBJ databases">
        <title>Purpureocillium_takamizusanense_genome.</title>
        <authorList>
            <person name="Nguyen N.-H."/>
        </authorList>
    </citation>
    <scope>NUCLEOTIDE SEQUENCE</scope>
    <source>
        <strain evidence="2">PT3</strain>
    </source>
</reference>
<organism evidence="2 3">
    <name type="scientific">Purpureocillium takamizusanense</name>
    <dbReference type="NCBI Taxonomy" id="2060973"/>
    <lineage>
        <taxon>Eukaryota</taxon>
        <taxon>Fungi</taxon>
        <taxon>Dikarya</taxon>
        <taxon>Ascomycota</taxon>
        <taxon>Pezizomycotina</taxon>
        <taxon>Sordariomycetes</taxon>
        <taxon>Hypocreomycetidae</taxon>
        <taxon>Hypocreales</taxon>
        <taxon>Ophiocordycipitaceae</taxon>
        <taxon>Purpureocillium</taxon>
    </lineage>
</organism>
<evidence type="ECO:0000313" key="2">
    <source>
        <dbReference type="EMBL" id="UNI19586.1"/>
    </source>
</evidence>
<evidence type="ECO:0000256" key="1">
    <source>
        <dbReference type="SAM" id="MobiDB-lite"/>
    </source>
</evidence>
<dbReference type="RefSeq" id="XP_047843067.1">
    <property type="nucleotide sequence ID" value="XM_047987083.1"/>
</dbReference>
<evidence type="ECO:0000313" key="3">
    <source>
        <dbReference type="Proteomes" id="UP000829364"/>
    </source>
</evidence>
<dbReference type="KEGG" id="ptkz:JDV02_005766"/>
<gene>
    <name evidence="2" type="ORF">JDV02_005766</name>
</gene>
<sequence length="317" mass="36525">MAPRVLTEDDRRRIGAFNTAMEQAMSGITEYDPEEFDRVRQAVWDAHPIEDEVREAYAEEDFNNSADPLKEVEATLKHRSFKADAPWGLAVYRVAYGDDAAWDRMLQHLHESVESIQQEPVNQHLYPRHRFEIMDDKSQFDGATISQLRDDFSKWVLQEYRRNCKESERPSVEDSEADEEGRTHGYSGGARYNFFLVVDDICLESMDQACGAVVKAVQRTWSAERDEGGRYSVEEIQELGPIQDDSVWEGGLTESSLENVGWMYMETTDYVSSLESLSQPGNWEDEYLRPPQLRWQEDFDDAPGSWRRASSPRAQGV</sequence>
<protein>
    <submittedName>
        <fullName evidence="2">Uncharacterized protein</fullName>
    </submittedName>
</protein>
<dbReference type="OrthoDB" id="4424523at2759"/>
<dbReference type="Proteomes" id="UP000829364">
    <property type="component" value="Chromosome 5"/>
</dbReference>
<accession>A0A9Q8QI46</accession>
<feature type="region of interest" description="Disordered" evidence="1">
    <location>
        <begin position="294"/>
        <end position="317"/>
    </location>
</feature>
<keyword evidence="3" id="KW-1185">Reference proteome</keyword>
<dbReference type="GeneID" id="72067715"/>
<proteinExistence type="predicted"/>
<dbReference type="EMBL" id="CP086358">
    <property type="protein sequence ID" value="UNI19586.1"/>
    <property type="molecule type" value="Genomic_DNA"/>
</dbReference>
<dbReference type="AlphaFoldDB" id="A0A9Q8QI46"/>